<evidence type="ECO:0000313" key="1">
    <source>
        <dbReference type="EMBL" id="KAL1247689.1"/>
    </source>
</evidence>
<dbReference type="Proteomes" id="UP001558613">
    <property type="component" value="Unassembled WGS sequence"/>
</dbReference>
<comment type="caution">
    <text evidence="1">The sequence shown here is derived from an EMBL/GenBank/DDBJ whole genome shotgun (WGS) entry which is preliminary data.</text>
</comment>
<sequence>MPFSQPPSSQGDCHVIAKKWHINEAPLQGSFLPMSPHKTIRWLEEGHGGSHLALSLIEKDGERERIWSIQAGLYGKKETLLLLLLS</sequence>
<dbReference type="EMBL" id="JAYMGO010000025">
    <property type="protein sequence ID" value="KAL1247689.1"/>
    <property type="molecule type" value="Genomic_DNA"/>
</dbReference>
<reference evidence="1 2" key="1">
    <citation type="submission" date="2023-09" db="EMBL/GenBank/DDBJ databases">
        <authorList>
            <person name="Wang M."/>
        </authorList>
    </citation>
    <scope>NUCLEOTIDE SEQUENCE [LARGE SCALE GENOMIC DNA]</scope>
    <source>
        <strain evidence="1">GT-2023</strain>
        <tissue evidence="1">Liver</tissue>
    </source>
</reference>
<keyword evidence="2" id="KW-1185">Reference proteome</keyword>
<name>A0ABR3L7I5_9TELE</name>
<accession>A0ABR3L7I5</accession>
<organism evidence="1 2">
    <name type="scientific">Cirrhinus molitorella</name>
    <name type="common">mud carp</name>
    <dbReference type="NCBI Taxonomy" id="172907"/>
    <lineage>
        <taxon>Eukaryota</taxon>
        <taxon>Metazoa</taxon>
        <taxon>Chordata</taxon>
        <taxon>Craniata</taxon>
        <taxon>Vertebrata</taxon>
        <taxon>Euteleostomi</taxon>
        <taxon>Actinopterygii</taxon>
        <taxon>Neopterygii</taxon>
        <taxon>Teleostei</taxon>
        <taxon>Ostariophysi</taxon>
        <taxon>Cypriniformes</taxon>
        <taxon>Cyprinidae</taxon>
        <taxon>Labeoninae</taxon>
        <taxon>Labeonini</taxon>
        <taxon>Cirrhinus</taxon>
    </lineage>
</organism>
<proteinExistence type="predicted"/>
<protein>
    <submittedName>
        <fullName evidence="1">Uncharacterized protein</fullName>
    </submittedName>
</protein>
<evidence type="ECO:0000313" key="2">
    <source>
        <dbReference type="Proteomes" id="UP001558613"/>
    </source>
</evidence>
<gene>
    <name evidence="1" type="ORF">QQF64_023065</name>
</gene>